<keyword evidence="1" id="KW-0472">Membrane</keyword>
<comment type="caution">
    <text evidence="2">The sequence shown here is derived from an EMBL/GenBank/DDBJ whole genome shotgun (WGS) entry which is preliminary data.</text>
</comment>
<organism evidence="2 3">
    <name type="scientific">Gordonia alkaliphila</name>
    <dbReference type="NCBI Taxonomy" id="1053547"/>
    <lineage>
        <taxon>Bacteria</taxon>
        <taxon>Bacillati</taxon>
        <taxon>Actinomycetota</taxon>
        <taxon>Actinomycetes</taxon>
        <taxon>Mycobacteriales</taxon>
        <taxon>Gordoniaceae</taxon>
        <taxon>Gordonia</taxon>
    </lineage>
</organism>
<proteinExistence type="predicted"/>
<gene>
    <name evidence="2" type="ORF">GCM10023217_06530</name>
</gene>
<sequence length="96" mass="10079">MKSLVTQEPSTSSDFVSTISESADLSLPTLLHDVANWAHFPTDPNAANRAGSGLNQLYDAATRSGRTAAVRGAVITALLIFVPLIAVLIAATMVIR</sequence>
<feature type="transmembrane region" description="Helical" evidence="1">
    <location>
        <begin position="73"/>
        <end position="95"/>
    </location>
</feature>
<reference evidence="3" key="1">
    <citation type="journal article" date="2019" name="Int. J. Syst. Evol. Microbiol.">
        <title>The Global Catalogue of Microorganisms (GCM) 10K type strain sequencing project: providing services to taxonomists for standard genome sequencing and annotation.</title>
        <authorList>
            <consortium name="The Broad Institute Genomics Platform"/>
            <consortium name="The Broad Institute Genome Sequencing Center for Infectious Disease"/>
            <person name="Wu L."/>
            <person name="Ma J."/>
        </authorList>
    </citation>
    <scope>NUCLEOTIDE SEQUENCE [LARGE SCALE GENOMIC DNA]</scope>
    <source>
        <strain evidence="3">JCM 18077</strain>
    </source>
</reference>
<evidence type="ECO:0000256" key="1">
    <source>
        <dbReference type="SAM" id="Phobius"/>
    </source>
</evidence>
<name>A0ABP8YY02_9ACTN</name>
<dbReference type="EMBL" id="BAABIE010000002">
    <property type="protein sequence ID" value="GAA4741003.1"/>
    <property type="molecule type" value="Genomic_DNA"/>
</dbReference>
<keyword evidence="3" id="KW-1185">Reference proteome</keyword>
<evidence type="ECO:0000313" key="3">
    <source>
        <dbReference type="Proteomes" id="UP001500822"/>
    </source>
</evidence>
<dbReference type="Proteomes" id="UP001500822">
    <property type="component" value="Unassembled WGS sequence"/>
</dbReference>
<keyword evidence="1" id="KW-1133">Transmembrane helix</keyword>
<evidence type="ECO:0000313" key="2">
    <source>
        <dbReference type="EMBL" id="GAA4741003.1"/>
    </source>
</evidence>
<keyword evidence="1" id="KW-0812">Transmembrane</keyword>
<protein>
    <submittedName>
        <fullName evidence="2">Uncharacterized protein</fullName>
    </submittedName>
</protein>
<accession>A0ABP8YY02</accession>